<dbReference type="PANTHER" id="PTHR43433">
    <property type="entry name" value="HYDROLASE, ALPHA/BETA FOLD FAMILY PROTEIN"/>
    <property type="match status" value="1"/>
</dbReference>
<feature type="domain" description="AB hydrolase-1" evidence="1">
    <location>
        <begin position="17"/>
        <end position="239"/>
    </location>
</feature>
<dbReference type="RefSeq" id="WP_344159871.1">
    <property type="nucleotide sequence ID" value="NZ_BAAANF010000020.1"/>
</dbReference>
<dbReference type="Pfam" id="PF00561">
    <property type="entry name" value="Abhydrolase_1"/>
    <property type="match status" value="1"/>
</dbReference>
<reference evidence="3" key="1">
    <citation type="journal article" date="2019" name="Int. J. Syst. Evol. Microbiol.">
        <title>The Global Catalogue of Microorganisms (GCM) 10K type strain sequencing project: providing services to taxonomists for standard genome sequencing and annotation.</title>
        <authorList>
            <consortium name="The Broad Institute Genomics Platform"/>
            <consortium name="The Broad Institute Genome Sequencing Center for Infectious Disease"/>
            <person name="Wu L."/>
            <person name="Ma J."/>
        </authorList>
    </citation>
    <scope>NUCLEOTIDE SEQUENCE [LARGE SCALE GENOMIC DNA]</scope>
    <source>
        <strain evidence="3">JCM 14307</strain>
    </source>
</reference>
<dbReference type="EMBL" id="BAAANF010000020">
    <property type="protein sequence ID" value="GAA1706334.1"/>
    <property type="molecule type" value="Genomic_DNA"/>
</dbReference>
<name>A0ABP4UJL7_9ACTN</name>
<dbReference type="InterPro" id="IPR050471">
    <property type="entry name" value="AB_hydrolase"/>
</dbReference>
<keyword evidence="3" id="KW-1185">Reference proteome</keyword>
<gene>
    <name evidence="2" type="ORF">GCM10009745_62760</name>
</gene>
<dbReference type="Proteomes" id="UP001500280">
    <property type="component" value="Unassembled WGS sequence"/>
</dbReference>
<organism evidence="2 3">
    <name type="scientific">Kribbella yunnanensis</name>
    <dbReference type="NCBI Taxonomy" id="190194"/>
    <lineage>
        <taxon>Bacteria</taxon>
        <taxon>Bacillati</taxon>
        <taxon>Actinomycetota</taxon>
        <taxon>Actinomycetes</taxon>
        <taxon>Propionibacteriales</taxon>
        <taxon>Kribbellaceae</taxon>
        <taxon>Kribbella</taxon>
    </lineage>
</organism>
<evidence type="ECO:0000259" key="1">
    <source>
        <dbReference type="Pfam" id="PF00561"/>
    </source>
</evidence>
<dbReference type="PANTHER" id="PTHR43433:SF5">
    <property type="entry name" value="AB HYDROLASE-1 DOMAIN-CONTAINING PROTEIN"/>
    <property type="match status" value="1"/>
</dbReference>
<comment type="caution">
    <text evidence="2">The sequence shown here is derived from an EMBL/GenBank/DDBJ whole genome shotgun (WGS) entry which is preliminary data.</text>
</comment>
<dbReference type="InterPro" id="IPR000073">
    <property type="entry name" value="AB_hydrolase_1"/>
</dbReference>
<dbReference type="GO" id="GO:0016787">
    <property type="term" value="F:hydrolase activity"/>
    <property type="evidence" value="ECO:0007669"/>
    <property type="project" value="UniProtKB-KW"/>
</dbReference>
<dbReference type="SUPFAM" id="SSF53474">
    <property type="entry name" value="alpha/beta-Hydrolases"/>
    <property type="match status" value="1"/>
</dbReference>
<keyword evidence="2" id="KW-0378">Hydrolase</keyword>
<dbReference type="PRINTS" id="PR00111">
    <property type="entry name" value="ABHYDROLASE"/>
</dbReference>
<dbReference type="InterPro" id="IPR029058">
    <property type="entry name" value="AB_hydrolase_fold"/>
</dbReference>
<evidence type="ECO:0000313" key="2">
    <source>
        <dbReference type="EMBL" id="GAA1706334.1"/>
    </source>
</evidence>
<proteinExistence type="predicted"/>
<accession>A0ABP4UJL7</accession>
<dbReference type="Gene3D" id="3.40.50.1820">
    <property type="entry name" value="alpha/beta hydrolase"/>
    <property type="match status" value="1"/>
</dbReference>
<evidence type="ECO:0000313" key="3">
    <source>
        <dbReference type="Proteomes" id="UP001500280"/>
    </source>
</evidence>
<sequence length="267" mass="28277">MRTAAGIWWESTGAGEPVLLINGLGTASTSWFRLLPGLRGYRVITFDNRGVGRTGSSPEPFDLATMATDAVAVLDAADVDRAHILGLSMGGLIAQELALSHPGRASSLILVSTHSGVPHLTVAASAVATTLKQIAGLPPAERSQALAPILYVDQTPAAERARDDEIGDTIPTTPEGMRSQLLAATPWDRHTDLHQLTVPTLVLHGREDRLVPLSAGETLAAAIPNADLVVIPNAGHRIFTDQTTPSTQAITTFLHRVAHQSPQRQDV</sequence>
<protein>
    <submittedName>
        <fullName evidence="2">Alpha/beta hydrolase</fullName>
    </submittedName>
</protein>